<evidence type="ECO:0000313" key="2">
    <source>
        <dbReference type="Proteomes" id="UP000015103"/>
    </source>
</evidence>
<dbReference type="EMBL" id="ACPB03004803">
    <property type="status" value="NOT_ANNOTATED_CDS"/>
    <property type="molecule type" value="Genomic_DNA"/>
</dbReference>
<keyword evidence="2" id="KW-1185">Reference proteome</keyword>
<evidence type="ECO:0000313" key="1">
    <source>
        <dbReference type="EnsemblMetazoa" id="RPRC015464-PA"/>
    </source>
</evidence>
<dbReference type="VEuPathDB" id="VectorBase:RPRC015464"/>
<name>T1IGP5_RHOPR</name>
<dbReference type="EMBL" id="ACPB03004802">
    <property type="status" value="NOT_ANNOTATED_CDS"/>
    <property type="molecule type" value="Genomic_DNA"/>
</dbReference>
<sequence length="43" mass="4930">MTKNMVAIWLDEASLASLVLLLFSKQLPIFLKLLKLKNRARVC</sequence>
<proteinExistence type="predicted"/>
<accession>T1IGP5</accession>
<dbReference type="Proteomes" id="UP000015103">
    <property type="component" value="Unassembled WGS sequence"/>
</dbReference>
<reference evidence="1" key="1">
    <citation type="submission" date="2015-05" db="UniProtKB">
        <authorList>
            <consortium name="EnsemblMetazoa"/>
        </authorList>
    </citation>
    <scope>IDENTIFICATION</scope>
</reference>
<protein>
    <submittedName>
        <fullName evidence="1">Uncharacterized protein</fullName>
    </submittedName>
</protein>
<organism evidence="1 2">
    <name type="scientific">Rhodnius prolixus</name>
    <name type="common">Triatomid bug</name>
    <dbReference type="NCBI Taxonomy" id="13249"/>
    <lineage>
        <taxon>Eukaryota</taxon>
        <taxon>Metazoa</taxon>
        <taxon>Ecdysozoa</taxon>
        <taxon>Arthropoda</taxon>
        <taxon>Hexapoda</taxon>
        <taxon>Insecta</taxon>
        <taxon>Pterygota</taxon>
        <taxon>Neoptera</taxon>
        <taxon>Paraneoptera</taxon>
        <taxon>Hemiptera</taxon>
        <taxon>Heteroptera</taxon>
        <taxon>Panheteroptera</taxon>
        <taxon>Cimicomorpha</taxon>
        <taxon>Reduviidae</taxon>
        <taxon>Triatominae</taxon>
        <taxon>Rhodnius</taxon>
    </lineage>
</organism>
<dbReference type="EnsemblMetazoa" id="RPRC015464-RA">
    <property type="protein sequence ID" value="RPRC015464-PA"/>
    <property type="gene ID" value="RPRC015464"/>
</dbReference>
<dbReference type="AlphaFoldDB" id="T1IGP5"/>
<dbReference type="InParanoid" id="T1IGP5"/>
<dbReference type="HOGENOM" id="CLU_3242736_0_0_1"/>